<evidence type="ECO:0000256" key="8">
    <source>
        <dbReference type="SAM" id="MobiDB-lite"/>
    </source>
</evidence>
<dbReference type="AlphaFoldDB" id="A0A9Q0F935"/>
<comment type="subunit">
    <text evidence="7">Component of the SMC5-SMC6 complex.</text>
</comment>
<dbReference type="Pfam" id="PF08743">
    <property type="entry name" value="Nse4_C"/>
    <property type="match status" value="1"/>
</dbReference>
<evidence type="ECO:0000256" key="1">
    <source>
        <dbReference type="ARBA" id="ARBA00004123"/>
    </source>
</evidence>
<keyword evidence="4 7" id="KW-0233">DNA recombination</keyword>
<feature type="region of interest" description="Disordered" evidence="8">
    <location>
        <begin position="315"/>
        <end position="337"/>
    </location>
</feature>
<feature type="compositionally biased region" description="Basic and acidic residues" evidence="8">
    <location>
        <begin position="182"/>
        <end position="203"/>
    </location>
</feature>
<protein>
    <recommendedName>
        <fullName evidence="7">Non-structural maintenance of chromosomes element 4</fullName>
    </recommendedName>
</protein>
<reference evidence="10" key="1">
    <citation type="submission" date="2022-02" db="EMBL/GenBank/DDBJ databases">
        <authorList>
            <person name="Henning P.M."/>
            <person name="McCubbin A.G."/>
            <person name="Shore J.S."/>
        </authorList>
    </citation>
    <scope>NUCLEOTIDE SEQUENCE</scope>
    <source>
        <strain evidence="10">F60SS</strain>
        <tissue evidence="10">Leaves</tissue>
    </source>
</reference>
<feature type="domain" description="Non-structural maintenance of chromosome element 4 C-terminal" evidence="9">
    <location>
        <begin position="223"/>
        <end position="310"/>
    </location>
</feature>
<dbReference type="EMBL" id="JAKUCV010006477">
    <property type="protein sequence ID" value="KAJ4827163.1"/>
    <property type="molecule type" value="Genomic_DNA"/>
</dbReference>
<organism evidence="10 11">
    <name type="scientific">Turnera subulata</name>
    <dbReference type="NCBI Taxonomy" id="218843"/>
    <lineage>
        <taxon>Eukaryota</taxon>
        <taxon>Viridiplantae</taxon>
        <taxon>Streptophyta</taxon>
        <taxon>Embryophyta</taxon>
        <taxon>Tracheophyta</taxon>
        <taxon>Spermatophyta</taxon>
        <taxon>Magnoliopsida</taxon>
        <taxon>eudicotyledons</taxon>
        <taxon>Gunneridae</taxon>
        <taxon>Pentapetalae</taxon>
        <taxon>rosids</taxon>
        <taxon>fabids</taxon>
        <taxon>Malpighiales</taxon>
        <taxon>Passifloraceae</taxon>
        <taxon>Turnera</taxon>
    </lineage>
</organism>
<comment type="caution">
    <text evidence="10">The sequence shown here is derived from an EMBL/GenBank/DDBJ whole genome shotgun (WGS) entry which is preliminary data.</text>
</comment>
<feature type="region of interest" description="Disordered" evidence="8">
    <location>
        <begin position="172"/>
        <end position="203"/>
    </location>
</feature>
<dbReference type="GO" id="GO:0006310">
    <property type="term" value="P:DNA recombination"/>
    <property type="evidence" value="ECO:0007669"/>
    <property type="project" value="UniProtKB-UniRule"/>
</dbReference>
<dbReference type="GO" id="GO:0005634">
    <property type="term" value="C:nucleus"/>
    <property type="evidence" value="ECO:0007669"/>
    <property type="project" value="UniProtKB-SubCell"/>
</dbReference>
<dbReference type="PANTHER" id="PTHR16140:SF0">
    <property type="entry name" value="NON-STRUCTURAL MAINTENANCE OF CHROMOSOMES ELEMENT 4"/>
    <property type="match status" value="1"/>
</dbReference>
<comment type="subcellular location">
    <subcellularLocation>
        <location evidence="1 7">Nucleus</location>
    </subcellularLocation>
</comment>
<gene>
    <name evidence="10" type="ORF">Tsubulata_025817</name>
</gene>
<dbReference type="PANTHER" id="PTHR16140">
    <property type="entry name" value="NON-STRUCTURAL MAINTENANCE OF CHROMOSOMES ELEMENT 4"/>
    <property type="match status" value="1"/>
</dbReference>
<evidence type="ECO:0000256" key="7">
    <source>
        <dbReference type="RuleBase" id="RU365071"/>
    </source>
</evidence>
<comment type="function">
    <text evidence="7">Component of the SMC5-SMC6 complex, that promotes sister chromatid alignment after DNA damage and facilitates double-stranded DNA breaks (DSBs) repair via homologous recombination between sister chromatids.</text>
</comment>
<keyword evidence="6 7" id="KW-0539">Nucleus</keyword>
<sequence>MQTRRVKREQSTRSRVNAESNESSDQNPDERRVIRNKYYEIRTRIKNTRDELIKAGSEKFDSLIKEVEDLHLLVQKPREQVADAEALLGLANTLVSSVRSHSNEGITAAEFVSSLVKNFGQSGRSLDREDDDNAPVVMKWRDIGLAVSPIFMKCSGFTTMLGPMSTELKQRKVSVVSRKRTRPTEKDKPQEIEDSRAEEKTDTDKNMETMFNILRKKKQENLPVRLENLIFNRRSFAQTVENLFALSFLVKDGRVRITVDGSGSQIVSPTNAPAANAIMSKEVAYKHFVFRFDFKDWKLMMKAVPDGEELMPDRDSLAASQVDPAADGNEATVNRTPIRKLSRNRGLVVQEDSVVAETPESEDIDIKPTGVRRCKRRLV</sequence>
<reference evidence="10" key="2">
    <citation type="journal article" date="2023" name="Plants (Basel)">
        <title>Annotation of the Turnera subulata (Passifloraceae) Draft Genome Reveals the S-Locus Evolved after the Divergence of Turneroideae from Passifloroideae in a Stepwise Manner.</title>
        <authorList>
            <person name="Henning P.M."/>
            <person name="Roalson E.H."/>
            <person name="Mir W."/>
            <person name="McCubbin A.G."/>
            <person name="Shore J.S."/>
        </authorList>
    </citation>
    <scope>NUCLEOTIDE SEQUENCE</scope>
    <source>
        <strain evidence="10">F60SS</strain>
    </source>
</reference>
<evidence type="ECO:0000256" key="4">
    <source>
        <dbReference type="ARBA" id="ARBA00023172"/>
    </source>
</evidence>
<evidence type="ECO:0000256" key="6">
    <source>
        <dbReference type="ARBA" id="ARBA00023242"/>
    </source>
</evidence>
<name>A0A9Q0F935_9ROSI</name>
<dbReference type="GO" id="GO:0030915">
    <property type="term" value="C:Smc5-Smc6 complex"/>
    <property type="evidence" value="ECO:0007669"/>
    <property type="project" value="UniProtKB-UniRule"/>
</dbReference>
<comment type="similarity">
    <text evidence="2 7">Belongs to the NSE4 family.</text>
</comment>
<keyword evidence="11" id="KW-1185">Reference proteome</keyword>
<evidence type="ECO:0000259" key="9">
    <source>
        <dbReference type="Pfam" id="PF08743"/>
    </source>
</evidence>
<feature type="compositionally biased region" description="Polar residues" evidence="8">
    <location>
        <begin position="13"/>
        <end position="26"/>
    </location>
</feature>
<evidence type="ECO:0000313" key="11">
    <source>
        <dbReference type="Proteomes" id="UP001141552"/>
    </source>
</evidence>
<keyword evidence="3 7" id="KW-0227">DNA damage</keyword>
<proteinExistence type="inferred from homology"/>
<dbReference type="GO" id="GO:0006281">
    <property type="term" value="P:DNA repair"/>
    <property type="evidence" value="ECO:0007669"/>
    <property type="project" value="UniProtKB-UniRule"/>
</dbReference>
<evidence type="ECO:0000256" key="5">
    <source>
        <dbReference type="ARBA" id="ARBA00023204"/>
    </source>
</evidence>
<keyword evidence="5 7" id="KW-0234">DNA repair</keyword>
<accession>A0A9Q0F935</accession>
<evidence type="ECO:0000256" key="2">
    <source>
        <dbReference type="ARBA" id="ARBA00008997"/>
    </source>
</evidence>
<dbReference type="Proteomes" id="UP001141552">
    <property type="component" value="Unassembled WGS sequence"/>
</dbReference>
<evidence type="ECO:0000256" key="3">
    <source>
        <dbReference type="ARBA" id="ARBA00022763"/>
    </source>
</evidence>
<evidence type="ECO:0000313" key="10">
    <source>
        <dbReference type="EMBL" id="KAJ4827163.1"/>
    </source>
</evidence>
<dbReference type="InterPro" id="IPR027786">
    <property type="entry name" value="Nse4/EID"/>
</dbReference>
<dbReference type="OrthoDB" id="361242at2759"/>
<dbReference type="InterPro" id="IPR014854">
    <property type="entry name" value="Nse4_C"/>
</dbReference>
<feature type="region of interest" description="Disordered" evidence="8">
    <location>
        <begin position="1"/>
        <end position="30"/>
    </location>
</feature>